<sequence length="307" mass="34611">MTEASAEGYLPDDVERVREALVEWYENDHREYPWRKTTDPYAVLVSEVMSQQTQLDRVVDAWEAFLDRWPTVETLAEADRADVVGFWTDHSLGYNNRAKYLHEAARQVLEAYGGQFPRDPDGLQELMGVGPYTANAVASFAFDNGDAVVDTNVKRVLYRAFDVPDEDSEFERVAGALMPDGKSRVWNNAIMELGGVACEKTPACDGAACPWREWCLAYETGDFTAPDVPTQPEFEGSRRQFRGRVISILRDGGEVELDALGSRVRVDYVPEGQYGREWLRGLLDDLADDGLVHVADREGETFARLRE</sequence>
<dbReference type="SUPFAM" id="SSF48150">
    <property type="entry name" value="DNA-glycosylase"/>
    <property type="match status" value="1"/>
</dbReference>
<evidence type="ECO:0000259" key="13">
    <source>
        <dbReference type="SMART" id="SM00478"/>
    </source>
</evidence>
<dbReference type="GO" id="GO:0006298">
    <property type="term" value="P:mismatch repair"/>
    <property type="evidence" value="ECO:0007669"/>
    <property type="project" value="TreeGrafter"/>
</dbReference>
<keyword evidence="7" id="KW-0227">DNA damage</keyword>
<keyword evidence="6" id="KW-0479">Metal-binding</keyword>
<keyword evidence="8" id="KW-0378">Hydrolase</keyword>
<dbReference type="GO" id="GO:0034039">
    <property type="term" value="F:8-oxo-7,8-dihydroguanine DNA N-glycosylase activity"/>
    <property type="evidence" value="ECO:0007669"/>
    <property type="project" value="TreeGrafter"/>
</dbReference>
<comment type="similarity">
    <text evidence="3">Belongs to the Nth/MutY family.</text>
</comment>
<dbReference type="GO" id="GO:0000701">
    <property type="term" value="F:purine-specific mismatch base pair DNA N-glycosylase activity"/>
    <property type="evidence" value="ECO:0007669"/>
    <property type="project" value="UniProtKB-EC"/>
</dbReference>
<evidence type="ECO:0000256" key="11">
    <source>
        <dbReference type="ARBA" id="ARBA00023204"/>
    </source>
</evidence>
<dbReference type="Pfam" id="PF00730">
    <property type="entry name" value="HhH-GPD"/>
    <property type="match status" value="1"/>
</dbReference>
<accession>A0AAE3LF72</accession>
<evidence type="ECO:0000256" key="10">
    <source>
        <dbReference type="ARBA" id="ARBA00023014"/>
    </source>
</evidence>
<feature type="domain" description="HhH-GPD" evidence="13">
    <location>
        <begin position="49"/>
        <end position="196"/>
    </location>
</feature>
<dbReference type="RefSeq" id="WP_315909866.1">
    <property type="nucleotide sequence ID" value="NZ_JAOPKC010000021.1"/>
</dbReference>
<evidence type="ECO:0000313" key="14">
    <source>
        <dbReference type="EMBL" id="MCU4719116.1"/>
    </source>
</evidence>
<dbReference type="SMART" id="SM00478">
    <property type="entry name" value="ENDO3c"/>
    <property type="match status" value="1"/>
</dbReference>
<name>A0AAE3LF72_9EURY</name>
<organism evidence="15 17">
    <name type="scientific">Halapricum hydrolyticum</name>
    <dbReference type="NCBI Taxonomy" id="2979991"/>
    <lineage>
        <taxon>Archaea</taxon>
        <taxon>Methanobacteriati</taxon>
        <taxon>Methanobacteriota</taxon>
        <taxon>Stenosarchaea group</taxon>
        <taxon>Halobacteria</taxon>
        <taxon>Halobacteriales</taxon>
        <taxon>Haloarculaceae</taxon>
        <taxon>Halapricum</taxon>
    </lineage>
</organism>
<protein>
    <recommendedName>
        <fullName evidence="5">Adenine DNA glycosylase</fullName>
        <ecNumber evidence="4">3.2.2.31</ecNumber>
    </recommendedName>
</protein>
<evidence type="ECO:0000256" key="1">
    <source>
        <dbReference type="ARBA" id="ARBA00000843"/>
    </source>
</evidence>
<comment type="catalytic activity">
    <reaction evidence="1">
        <text>Hydrolyzes free adenine bases from 7,8-dihydro-8-oxoguanine:adenine mismatched double-stranded DNA, leaving an apurinic site.</text>
        <dbReference type="EC" id="3.2.2.31"/>
    </reaction>
</comment>
<dbReference type="GO" id="GO:0006284">
    <property type="term" value="P:base-excision repair"/>
    <property type="evidence" value="ECO:0007669"/>
    <property type="project" value="InterPro"/>
</dbReference>
<dbReference type="InterPro" id="IPR044298">
    <property type="entry name" value="MIG/MutY"/>
</dbReference>
<dbReference type="Gene3D" id="1.10.1670.10">
    <property type="entry name" value="Helix-hairpin-Helix base-excision DNA repair enzymes (C-terminal)"/>
    <property type="match status" value="1"/>
</dbReference>
<dbReference type="Gene3D" id="1.10.340.30">
    <property type="entry name" value="Hypothetical protein, domain 2"/>
    <property type="match status" value="1"/>
</dbReference>
<dbReference type="GO" id="GO:0035485">
    <property type="term" value="F:adenine/guanine mispair binding"/>
    <property type="evidence" value="ECO:0007669"/>
    <property type="project" value="TreeGrafter"/>
</dbReference>
<dbReference type="GO" id="GO:0046872">
    <property type="term" value="F:metal ion binding"/>
    <property type="evidence" value="ECO:0007669"/>
    <property type="project" value="UniProtKB-KW"/>
</dbReference>
<evidence type="ECO:0000256" key="5">
    <source>
        <dbReference type="ARBA" id="ARBA00022023"/>
    </source>
</evidence>
<proteinExistence type="inferred from homology"/>
<evidence type="ECO:0000256" key="8">
    <source>
        <dbReference type="ARBA" id="ARBA00022801"/>
    </source>
</evidence>
<dbReference type="GO" id="GO:0051536">
    <property type="term" value="F:iron-sulfur cluster binding"/>
    <property type="evidence" value="ECO:0007669"/>
    <property type="project" value="UniProtKB-KW"/>
</dbReference>
<comment type="cofactor">
    <cofactor evidence="2">
        <name>[4Fe-4S] cluster</name>
        <dbReference type="ChEBI" id="CHEBI:49883"/>
    </cofactor>
</comment>
<keyword evidence="10" id="KW-0411">Iron-sulfur</keyword>
<dbReference type="InterPro" id="IPR000445">
    <property type="entry name" value="HhH_motif"/>
</dbReference>
<evidence type="ECO:0000313" key="15">
    <source>
        <dbReference type="EMBL" id="MCU4727306.1"/>
    </source>
</evidence>
<dbReference type="InterPro" id="IPR003265">
    <property type="entry name" value="HhH-GPD_domain"/>
</dbReference>
<evidence type="ECO:0000313" key="16">
    <source>
        <dbReference type="Proteomes" id="UP001208186"/>
    </source>
</evidence>
<dbReference type="EC" id="3.2.2.31" evidence="4"/>
<comment type="caution">
    <text evidence="15">The sequence shown here is derived from an EMBL/GenBank/DDBJ whole genome shotgun (WGS) entry which is preliminary data.</text>
</comment>
<dbReference type="PANTHER" id="PTHR42944:SF1">
    <property type="entry name" value="ADENINE DNA GLYCOSYLASE"/>
    <property type="match status" value="1"/>
</dbReference>
<dbReference type="Proteomes" id="UP001209746">
    <property type="component" value="Unassembled WGS sequence"/>
</dbReference>
<dbReference type="EMBL" id="JAOPKC010000021">
    <property type="protein sequence ID" value="MCU4719116.1"/>
    <property type="molecule type" value="Genomic_DNA"/>
</dbReference>
<evidence type="ECO:0000256" key="4">
    <source>
        <dbReference type="ARBA" id="ARBA00012045"/>
    </source>
</evidence>
<keyword evidence="9" id="KW-0408">Iron</keyword>
<dbReference type="InterPro" id="IPR023170">
    <property type="entry name" value="HhH_base_excis_C"/>
</dbReference>
<evidence type="ECO:0000256" key="9">
    <source>
        <dbReference type="ARBA" id="ARBA00023004"/>
    </source>
</evidence>
<keyword evidence="12" id="KW-0326">Glycosidase</keyword>
<evidence type="ECO:0000256" key="7">
    <source>
        <dbReference type="ARBA" id="ARBA00022763"/>
    </source>
</evidence>
<evidence type="ECO:0000256" key="2">
    <source>
        <dbReference type="ARBA" id="ARBA00001966"/>
    </source>
</evidence>
<keyword evidence="16" id="KW-1185">Reference proteome</keyword>
<evidence type="ECO:0000256" key="3">
    <source>
        <dbReference type="ARBA" id="ARBA00008343"/>
    </source>
</evidence>
<evidence type="ECO:0000256" key="6">
    <source>
        <dbReference type="ARBA" id="ARBA00022723"/>
    </source>
</evidence>
<dbReference type="Pfam" id="PF00633">
    <property type="entry name" value="HHH"/>
    <property type="match status" value="1"/>
</dbReference>
<dbReference type="PANTHER" id="PTHR42944">
    <property type="entry name" value="ADENINE DNA GLYCOSYLASE"/>
    <property type="match status" value="1"/>
</dbReference>
<dbReference type="AlphaFoldDB" id="A0AAE3LF72"/>
<dbReference type="GO" id="GO:0032357">
    <property type="term" value="F:oxidized purine DNA binding"/>
    <property type="evidence" value="ECO:0007669"/>
    <property type="project" value="TreeGrafter"/>
</dbReference>
<gene>
    <name evidence="15" type="ORF">OB914_10035</name>
    <name evidence="14" type="ORF">OB916_13770</name>
</gene>
<evidence type="ECO:0000256" key="12">
    <source>
        <dbReference type="ARBA" id="ARBA00023295"/>
    </source>
</evidence>
<evidence type="ECO:0000313" key="17">
    <source>
        <dbReference type="Proteomes" id="UP001209746"/>
    </source>
</evidence>
<reference evidence="15" key="1">
    <citation type="submission" date="2023-02" db="EMBL/GenBank/DDBJ databases">
        <title>Enrichment on poylsaccharides allowed isolation of novel metabolic and taxonomic groups of Haloarchaea.</title>
        <authorList>
            <person name="Sorokin D.Y."/>
            <person name="Elcheninov A.G."/>
            <person name="Khizhniak T.V."/>
            <person name="Kolganova T.V."/>
            <person name="Kublanov I.V."/>
        </authorList>
    </citation>
    <scope>NUCLEOTIDE SEQUENCE</scope>
    <source>
        <strain evidence="14 16">HArc-curdl5-1</strain>
        <strain evidence="15">HArc-curdl7</strain>
    </source>
</reference>
<dbReference type="InterPro" id="IPR011257">
    <property type="entry name" value="DNA_glycosylase"/>
</dbReference>
<dbReference type="CDD" id="cd00056">
    <property type="entry name" value="ENDO3c"/>
    <property type="match status" value="1"/>
</dbReference>
<dbReference type="Proteomes" id="UP001208186">
    <property type="component" value="Unassembled WGS sequence"/>
</dbReference>
<keyword evidence="11" id="KW-0234">DNA repair</keyword>
<dbReference type="EMBL" id="JAOPKD010000008">
    <property type="protein sequence ID" value="MCU4727306.1"/>
    <property type="molecule type" value="Genomic_DNA"/>
</dbReference>